<dbReference type="NCBIfam" id="TIGR02823">
    <property type="entry name" value="oxido_YhdH"/>
    <property type="match status" value="1"/>
</dbReference>
<evidence type="ECO:0000313" key="2">
    <source>
        <dbReference type="EMBL" id="CAG37432.1"/>
    </source>
</evidence>
<dbReference type="InterPro" id="IPR020843">
    <property type="entry name" value="ER"/>
</dbReference>
<dbReference type="Pfam" id="PF00107">
    <property type="entry name" value="ADH_zinc_N"/>
    <property type="match status" value="1"/>
</dbReference>
<evidence type="ECO:0000259" key="1">
    <source>
        <dbReference type="SMART" id="SM00829"/>
    </source>
</evidence>
<dbReference type="STRING" id="177439.DP2703"/>
<dbReference type="RefSeq" id="WP_011189944.1">
    <property type="nucleotide sequence ID" value="NC_006138.1"/>
</dbReference>
<organism evidence="2 3">
    <name type="scientific">Desulfotalea psychrophila (strain LSv54 / DSM 12343)</name>
    <dbReference type="NCBI Taxonomy" id="177439"/>
    <lineage>
        <taxon>Bacteria</taxon>
        <taxon>Pseudomonadati</taxon>
        <taxon>Thermodesulfobacteriota</taxon>
        <taxon>Desulfobulbia</taxon>
        <taxon>Desulfobulbales</taxon>
        <taxon>Desulfocapsaceae</taxon>
        <taxon>Desulfotalea</taxon>
    </lineage>
</organism>
<dbReference type="KEGG" id="dps:DP2703"/>
<gene>
    <name evidence="2" type="ordered locus">DP2703</name>
</gene>
<dbReference type="InterPro" id="IPR051397">
    <property type="entry name" value="Zn-ADH-like_protein"/>
</dbReference>
<dbReference type="InterPro" id="IPR036291">
    <property type="entry name" value="NAD(P)-bd_dom_sf"/>
</dbReference>
<dbReference type="GO" id="GO:0043957">
    <property type="term" value="F:acryloyl-CoA reductase (NADPH) activity"/>
    <property type="evidence" value="ECO:0007669"/>
    <property type="project" value="TreeGrafter"/>
</dbReference>
<dbReference type="eggNOG" id="COG0604">
    <property type="taxonomic scope" value="Bacteria"/>
</dbReference>
<accession>Q6AJP8</accession>
<proteinExistence type="predicted"/>
<dbReference type="SUPFAM" id="SSF51735">
    <property type="entry name" value="NAD(P)-binding Rossmann-fold domains"/>
    <property type="match status" value="1"/>
</dbReference>
<protein>
    <submittedName>
        <fullName evidence="2">Probable oxidoreductase</fullName>
    </submittedName>
</protein>
<dbReference type="SUPFAM" id="SSF50129">
    <property type="entry name" value="GroES-like"/>
    <property type="match status" value="1"/>
</dbReference>
<evidence type="ECO:0000313" key="3">
    <source>
        <dbReference type="Proteomes" id="UP000000602"/>
    </source>
</evidence>
<dbReference type="Gene3D" id="3.90.180.10">
    <property type="entry name" value="Medium-chain alcohol dehydrogenases, catalytic domain"/>
    <property type="match status" value="1"/>
</dbReference>
<dbReference type="EMBL" id="CR522870">
    <property type="protein sequence ID" value="CAG37432.1"/>
    <property type="molecule type" value="Genomic_DNA"/>
</dbReference>
<dbReference type="InterPro" id="IPR013149">
    <property type="entry name" value="ADH-like_C"/>
</dbReference>
<dbReference type="AlphaFoldDB" id="Q6AJP8"/>
<dbReference type="Pfam" id="PF08240">
    <property type="entry name" value="ADH_N"/>
    <property type="match status" value="1"/>
</dbReference>
<dbReference type="PANTHER" id="PTHR43677">
    <property type="entry name" value="SHORT-CHAIN DEHYDROGENASE/REDUCTASE"/>
    <property type="match status" value="1"/>
</dbReference>
<dbReference type="InterPro" id="IPR011032">
    <property type="entry name" value="GroES-like_sf"/>
</dbReference>
<dbReference type="HOGENOM" id="CLU_026673_26_3_7"/>
<dbReference type="PANTHER" id="PTHR43677:SF1">
    <property type="entry name" value="ACRYLYL-COA REDUCTASE ACUI-RELATED"/>
    <property type="match status" value="1"/>
</dbReference>
<dbReference type="CDD" id="cd05280">
    <property type="entry name" value="MDR_yhdh_yhfp"/>
    <property type="match status" value="1"/>
</dbReference>
<sequence>MVENTFRAFVVREEADGFVGRLETRSLGDLPDNDVLVKVCYSSLNYKDALSVSGNRGITRNYPHTPGIDATGSVVSSKSSLFRPGDRVVVTGYDLGMNTAGGFADYIRVPVDWLVRLPQGLTHREAMILGTAGLTAALSVFKLSQFVAPEDGPIAVSGASGGVGSLATAILAQLGYTVLAVSGKQAEEAFLLSLGADAIIPRVDLESASPRPLLKGCFAGAVDTVGGTVLSNLIKLTKAEGAVTCCGNVASADLDITVYPFILRGISLLGIDSQNCPLQTRELLWNRLATIWKPAGLLEICREISLSELNDAIVGMLAGRLRGRTIVHIAD</sequence>
<dbReference type="SMART" id="SM00829">
    <property type="entry name" value="PKS_ER"/>
    <property type="match status" value="1"/>
</dbReference>
<reference evidence="3" key="1">
    <citation type="journal article" date="2004" name="Environ. Microbiol.">
        <title>The genome of Desulfotalea psychrophila, a sulfate-reducing bacterium from permanently cold Arctic sediments.</title>
        <authorList>
            <person name="Rabus R."/>
            <person name="Ruepp A."/>
            <person name="Frickey T."/>
            <person name="Rattei T."/>
            <person name="Fartmann B."/>
            <person name="Stark M."/>
            <person name="Bauer M."/>
            <person name="Zibat A."/>
            <person name="Lombardot T."/>
            <person name="Becker I."/>
            <person name="Amann J."/>
            <person name="Gellner K."/>
            <person name="Teeling H."/>
            <person name="Leuschner W.D."/>
            <person name="Gloeckner F.-O."/>
            <person name="Lupas A.N."/>
            <person name="Amann R."/>
            <person name="Klenk H.-P."/>
        </authorList>
    </citation>
    <scope>NUCLEOTIDE SEQUENCE [LARGE SCALE GENOMIC DNA]</scope>
    <source>
        <strain evidence="3">DSM 12343 / LSv54</strain>
    </source>
</reference>
<feature type="domain" description="Enoyl reductase (ER)" evidence="1">
    <location>
        <begin position="20"/>
        <end position="327"/>
    </location>
</feature>
<keyword evidence="3" id="KW-1185">Reference proteome</keyword>
<dbReference type="Proteomes" id="UP000000602">
    <property type="component" value="Chromosome"/>
</dbReference>
<dbReference type="InterPro" id="IPR014188">
    <property type="entry name" value="Acrylyl-CoA_reductase_AcuI"/>
</dbReference>
<dbReference type="Gene3D" id="3.40.50.720">
    <property type="entry name" value="NAD(P)-binding Rossmann-like Domain"/>
    <property type="match status" value="1"/>
</dbReference>
<name>Q6AJP8_DESPS</name>
<dbReference type="InterPro" id="IPR013154">
    <property type="entry name" value="ADH-like_N"/>
</dbReference>
<dbReference type="OrthoDB" id="9782155at2"/>